<feature type="compositionally biased region" description="Basic and acidic residues" evidence="1">
    <location>
        <begin position="87"/>
        <end position="97"/>
    </location>
</feature>
<feature type="compositionally biased region" description="Basic and acidic residues" evidence="1">
    <location>
        <begin position="36"/>
        <end position="50"/>
    </location>
</feature>
<gene>
    <name evidence="2" type="ORF">CB5_LOCUS24414</name>
</gene>
<evidence type="ECO:0000313" key="2">
    <source>
        <dbReference type="EMBL" id="CAD1841203.1"/>
    </source>
</evidence>
<dbReference type="InterPro" id="IPR008480">
    <property type="entry name" value="DUF761_pln"/>
</dbReference>
<dbReference type="Pfam" id="PF05553">
    <property type="entry name" value="DUF761"/>
    <property type="match status" value="1"/>
</dbReference>
<dbReference type="PANTHER" id="PTHR33098:SF109">
    <property type="entry name" value="OS07G0563400 PROTEIN"/>
    <property type="match status" value="1"/>
</dbReference>
<protein>
    <submittedName>
        <fullName evidence="2">Uncharacterized protein</fullName>
    </submittedName>
</protein>
<dbReference type="AlphaFoldDB" id="A0A6V7QDI6"/>
<organism evidence="2">
    <name type="scientific">Ananas comosus var. bracteatus</name>
    <name type="common">red pineapple</name>
    <dbReference type="NCBI Taxonomy" id="296719"/>
    <lineage>
        <taxon>Eukaryota</taxon>
        <taxon>Viridiplantae</taxon>
        <taxon>Streptophyta</taxon>
        <taxon>Embryophyta</taxon>
        <taxon>Tracheophyta</taxon>
        <taxon>Spermatophyta</taxon>
        <taxon>Magnoliopsida</taxon>
        <taxon>Liliopsida</taxon>
        <taxon>Poales</taxon>
        <taxon>Bromeliaceae</taxon>
        <taxon>Bromelioideae</taxon>
        <taxon>Ananas</taxon>
    </lineage>
</organism>
<name>A0A6V7QDI6_ANACO</name>
<feature type="region of interest" description="Disordered" evidence="1">
    <location>
        <begin position="1"/>
        <end position="125"/>
    </location>
</feature>
<feature type="compositionally biased region" description="Low complexity" evidence="1">
    <location>
        <begin position="69"/>
        <end position="85"/>
    </location>
</feature>
<evidence type="ECO:0000256" key="1">
    <source>
        <dbReference type="SAM" id="MobiDB-lite"/>
    </source>
</evidence>
<sequence>MLFEFKEEKPLVSSRFSRRKSARPSPDGSVGGGPAEAERDAGEHVADDHGGACGAAGSPPQEGRHVGRAPRASADDPAAAAAAAAMRKSETFQERTRRAPSPSPSPSRGSGGRLRRGEASLGQDELNRRVEAFINKFNEEMRLQRQESFKQYMDMINSNRTTN</sequence>
<proteinExistence type="predicted"/>
<accession>A0A6V7QDI6</accession>
<dbReference type="PANTHER" id="PTHR33098">
    <property type="entry name" value="COTTON FIBER (DUF761)"/>
    <property type="match status" value="1"/>
</dbReference>
<reference evidence="2" key="1">
    <citation type="submission" date="2020-07" db="EMBL/GenBank/DDBJ databases">
        <authorList>
            <person name="Lin J."/>
        </authorList>
    </citation>
    <scope>NUCLEOTIDE SEQUENCE</scope>
</reference>
<dbReference type="EMBL" id="LR862135">
    <property type="protein sequence ID" value="CAD1841203.1"/>
    <property type="molecule type" value="Genomic_DNA"/>
</dbReference>
<feature type="compositionally biased region" description="Basic and acidic residues" evidence="1">
    <location>
        <begin position="1"/>
        <end position="10"/>
    </location>
</feature>